<gene>
    <name evidence="5" type="ORF">EVOR1521_LOCUS2305</name>
</gene>
<dbReference type="PANTHER" id="PTHR21228:SF40">
    <property type="entry name" value="LD45607P"/>
    <property type="match status" value="1"/>
</dbReference>
<name>A0AA36MM33_9DINO</name>
<evidence type="ECO:0000313" key="6">
    <source>
        <dbReference type="Proteomes" id="UP001178507"/>
    </source>
</evidence>
<dbReference type="GO" id="GO:0035770">
    <property type="term" value="C:ribonucleoprotein granule"/>
    <property type="evidence" value="ECO:0007669"/>
    <property type="project" value="TreeGrafter"/>
</dbReference>
<keyword evidence="3" id="KW-1133">Transmembrane helix</keyword>
<evidence type="ECO:0000256" key="1">
    <source>
        <dbReference type="SAM" id="Coils"/>
    </source>
</evidence>
<dbReference type="InterPro" id="IPR058917">
    <property type="entry name" value="RESC6_dom"/>
</dbReference>
<dbReference type="GO" id="GO:0003723">
    <property type="term" value="F:RNA binding"/>
    <property type="evidence" value="ECO:0007669"/>
    <property type="project" value="TreeGrafter"/>
</dbReference>
<organism evidence="5 6">
    <name type="scientific">Effrenium voratum</name>
    <dbReference type="NCBI Taxonomy" id="2562239"/>
    <lineage>
        <taxon>Eukaryota</taxon>
        <taxon>Sar</taxon>
        <taxon>Alveolata</taxon>
        <taxon>Dinophyceae</taxon>
        <taxon>Suessiales</taxon>
        <taxon>Symbiodiniaceae</taxon>
        <taxon>Effrenium</taxon>
    </lineage>
</organism>
<keyword evidence="3" id="KW-0472">Membrane</keyword>
<accession>A0AA36MM33</accession>
<feature type="region of interest" description="Disordered" evidence="2">
    <location>
        <begin position="1582"/>
        <end position="1685"/>
    </location>
</feature>
<dbReference type="EMBL" id="CAUJNA010000117">
    <property type="protein sequence ID" value="CAJ1372167.1"/>
    <property type="molecule type" value="Genomic_DNA"/>
</dbReference>
<evidence type="ECO:0000256" key="3">
    <source>
        <dbReference type="SAM" id="Phobius"/>
    </source>
</evidence>
<dbReference type="Proteomes" id="UP001178507">
    <property type="component" value="Unassembled WGS sequence"/>
</dbReference>
<comment type="caution">
    <text evidence="5">The sequence shown here is derived from an EMBL/GenBank/DDBJ whole genome shotgun (WGS) entry which is preliminary data.</text>
</comment>
<protein>
    <recommendedName>
        <fullName evidence="4">RNA-editing substrate-binding complex 6 protein domain-containing protein</fullName>
    </recommendedName>
</protein>
<proteinExistence type="predicted"/>
<feature type="compositionally biased region" description="Polar residues" evidence="2">
    <location>
        <begin position="1629"/>
        <end position="1647"/>
    </location>
</feature>
<keyword evidence="6" id="KW-1185">Reference proteome</keyword>
<dbReference type="GO" id="GO:0008270">
    <property type="term" value="F:zinc ion binding"/>
    <property type="evidence" value="ECO:0007669"/>
    <property type="project" value="InterPro"/>
</dbReference>
<dbReference type="PROSITE" id="PS00903">
    <property type="entry name" value="CYT_DCMP_DEAMINASES_1"/>
    <property type="match status" value="1"/>
</dbReference>
<sequence>MVGASLYGSFRKAPSSEAKDGPHLAFIQSFEQGDLWHFLGLVQESLRGNSLDAVSASTALHRLARFWAESREASAPSAGKSLEVLVLLSHRLADIFRYTEGPDLQPRHLAITAWAFATLLRCRDLPLKSSELGGLFRPLAEAAVVRMPGFDARSLGNLLWGCAAARHVSRRLFFRAARRAVELLRQRELQGQNLSNVVWSFSQARLPNHALFEEVAKHPEVLVQGSPQHVTNILWAFSRIHGKIGMFREFFDAGAAVATPLLPQFKTQELANLLWSFANQTMYHEGLFAAVASHSRGCLAEFENFDLSQLLWSFAKVWWRDEELLKEAAHDMLCGRKKRLEKMCAQDLGCVLWAFAMLRWPDGALFEALAAAARRHLATLKPLDVGNVAWALAVSKQMDTATARLIADHALSAGFNTADGWVHVLSGLEAPLRGDPRWAQLEARFEAMIFGPLCERLKRLATLAEGKEQMATARQELALLEAWVGDQQLEHLGPDYTQRLARCCGLWSDSQGAWEAARGAFAAAEPEGKRVGLHQSKVVAWLAYSLRLEGDGPEVATTSESGQLITYGRAEREFCPHWQAAERLLLPLSTTSHSRGGHAERVAMLQVFSAALKCAEQLRTGDDLELLGEIRLFVSHWPCVSCLTVLCQVRALAPQVQLHVCWEGYTAHTEPHATLDHRDRASCAKAYKHLRQSVEDGIQYLLHARKEDPFEEMAARYALEQATGVSAPSFSLSKQARLGDGRAAVVVEQNLVSQLSAEQLQALFAFQVGQLLNTRAKGARLFSALGCTYFGGQLIRRRAELGAEGKDFLVVSGLWRKRDILPVLHKHKRPDHRASKRTLLDLVPLLLSQGPLVLQHQLAMVPLRMAVAAGGSTSAASQALNEAGSKDFDRRSLELYRWADGRAGRRLLQHSRSCLAQSPAPEFSWMASVMALALRSCMALLASWGAICALRLGPQLASTTIGISLTAAAVVCFARTMPQSREVGASFCVAAACYLAAVILSCSHCSRHHLAPRRAAVESLVQEVLPRATEAAAGVSLLARAAATARQIPLGQLDTEVRSRWASALRGLAAKLADLRRLAGASQGTFERGVSGPNAARGWQLCSKLELEIRRVLVGETLWMRRALEMEQDVTLERALLWWLHDDGDGGCSGSPRLAVAAKQVDEWVNTHTLEKLKTPTLSASLGREELLRQAPPQDLAFLQEAAAVMEDQHQQLDKLLSDLRQATHTPEDRTRCKVLHALRCVWQAGASLRDIEAAAAEFLKSGDIFDFTPSWGHPRGATSVPADVTEASTKSADLCWSLQAAAVMSGFFSVMVSLIFAVLAGFSLWPEVVAFAFMSTVLLWHHWSLRLPSNWALLEQSLSTMSARCGQMAVRLTGKDKDYPERLAHLKALVLLQGIQTAQNLDYLALCVQAEALKNAKAKCDTQVQRPVPPLGRGWRISPASPSSSISDRPEEFTCHCAQLLLAVLPRQGRQGQRLASTDVDVYSGMEWFDQLSRSKEFRRRSRWVQSAAWDTPDGTQRRLQSLQASLATSQRSLWMMYRLCDVRSVAKPLPCQGALAALMLSQLGPIVLENRLHFPQGALTTSMLGRPNQDFSMPQGSARPQGSQGSFAGSTASASSDEYNRILGDLDSTSVSNDGSLESDSQASGTGRILQPSDDGQSSTGSGPPLRALADLDMESETSSVAS</sequence>
<dbReference type="InterPro" id="IPR050870">
    <property type="entry name" value="FAST_kinase"/>
</dbReference>
<feature type="transmembrane region" description="Helical" evidence="3">
    <location>
        <begin position="1301"/>
        <end position="1323"/>
    </location>
</feature>
<evidence type="ECO:0000313" key="5">
    <source>
        <dbReference type="EMBL" id="CAJ1372167.1"/>
    </source>
</evidence>
<dbReference type="Pfam" id="PF26188">
    <property type="entry name" value="RESC6"/>
    <property type="match status" value="1"/>
</dbReference>
<evidence type="ECO:0000259" key="4">
    <source>
        <dbReference type="Pfam" id="PF26188"/>
    </source>
</evidence>
<feature type="transmembrane region" description="Helical" evidence="3">
    <location>
        <begin position="983"/>
        <end position="1003"/>
    </location>
</feature>
<feature type="compositionally biased region" description="Low complexity" evidence="2">
    <location>
        <begin position="1604"/>
        <end position="1618"/>
    </location>
</feature>
<reference evidence="5" key="1">
    <citation type="submission" date="2023-08" db="EMBL/GenBank/DDBJ databases">
        <authorList>
            <person name="Chen Y."/>
            <person name="Shah S."/>
            <person name="Dougan E. K."/>
            <person name="Thang M."/>
            <person name="Chan C."/>
        </authorList>
    </citation>
    <scope>NUCLEOTIDE SEQUENCE</scope>
</reference>
<keyword evidence="1" id="KW-0175">Coiled coil</keyword>
<feature type="coiled-coil region" evidence="1">
    <location>
        <begin position="1196"/>
        <end position="1226"/>
    </location>
</feature>
<dbReference type="InterPro" id="IPR016192">
    <property type="entry name" value="APOBEC/CMP_deaminase_Zn-bd"/>
</dbReference>
<dbReference type="PANTHER" id="PTHR21228">
    <property type="entry name" value="FAST LEU-RICH DOMAIN-CONTAINING"/>
    <property type="match status" value="1"/>
</dbReference>
<dbReference type="GO" id="GO:0005759">
    <property type="term" value="C:mitochondrial matrix"/>
    <property type="evidence" value="ECO:0007669"/>
    <property type="project" value="TreeGrafter"/>
</dbReference>
<feature type="domain" description="RNA-editing substrate-binding complex 6 protein" evidence="4">
    <location>
        <begin position="145"/>
        <end position="394"/>
    </location>
</feature>
<dbReference type="GO" id="GO:0044528">
    <property type="term" value="P:regulation of mitochondrial mRNA stability"/>
    <property type="evidence" value="ECO:0007669"/>
    <property type="project" value="TreeGrafter"/>
</dbReference>
<feature type="compositionally biased region" description="Polar residues" evidence="2">
    <location>
        <begin position="1582"/>
        <end position="1603"/>
    </location>
</feature>
<dbReference type="GO" id="GO:0000963">
    <property type="term" value="P:mitochondrial RNA processing"/>
    <property type="evidence" value="ECO:0007669"/>
    <property type="project" value="TreeGrafter"/>
</dbReference>
<dbReference type="GO" id="GO:0016787">
    <property type="term" value="F:hydrolase activity"/>
    <property type="evidence" value="ECO:0007669"/>
    <property type="project" value="InterPro"/>
</dbReference>
<feature type="non-terminal residue" evidence="5">
    <location>
        <position position="1685"/>
    </location>
</feature>
<keyword evidence="3" id="KW-0812">Transmembrane</keyword>
<evidence type="ECO:0000256" key="2">
    <source>
        <dbReference type="SAM" id="MobiDB-lite"/>
    </source>
</evidence>